<feature type="region of interest" description="Disordered" evidence="2">
    <location>
        <begin position="177"/>
        <end position="211"/>
    </location>
</feature>
<sequence length="211" mass="23813">MLVFNYQETSQADYSGSPPPYGTIPLDHVDNRKEAAELEKRNREWLERHREHHRELKRKRDAHIERIKRHGLMETSPAPGPAPMAANPSNNLTRRTPCLQETFEHLNSISGVANPESNLYRTRRIRLNAGLRKFPLLALSSSKKCNQPSSPSSPASKTGGLASPSFWEENFAQGLTFDSGTQDFPRGSETYHSNLISPRNYGQHDLKPVAN</sequence>
<feature type="region of interest" description="Disordered" evidence="2">
    <location>
        <begin position="141"/>
        <end position="164"/>
    </location>
</feature>
<dbReference type="EMBL" id="SNSC02000021">
    <property type="protein sequence ID" value="TID15135.1"/>
    <property type="molecule type" value="Genomic_DNA"/>
</dbReference>
<evidence type="ECO:0000256" key="1">
    <source>
        <dbReference type="SAM" id="Coils"/>
    </source>
</evidence>
<dbReference type="AlphaFoldDB" id="A0A4Z1NQ47"/>
<keyword evidence="1" id="KW-0175">Coiled coil</keyword>
<dbReference type="Proteomes" id="UP000298493">
    <property type="component" value="Unassembled WGS sequence"/>
</dbReference>
<feature type="region of interest" description="Disordered" evidence="2">
    <location>
        <begin position="1"/>
        <end position="23"/>
    </location>
</feature>
<feature type="compositionally biased region" description="Polar residues" evidence="2">
    <location>
        <begin position="1"/>
        <end position="14"/>
    </location>
</feature>
<protein>
    <submittedName>
        <fullName evidence="3">Uncharacterized protein</fullName>
    </submittedName>
</protein>
<proteinExistence type="predicted"/>
<evidence type="ECO:0000256" key="2">
    <source>
        <dbReference type="SAM" id="MobiDB-lite"/>
    </source>
</evidence>
<feature type="compositionally biased region" description="Polar residues" evidence="2">
    <location>
        <begin position="141"/>
        <end position="156"/>
    </location>
</feature>
<gene>
    <name evidence="3" type="ORF">E6O75_ATG08388</name>
</gene>
<accession>A0A4Z1NQ47</accession>
<feature type="compositionally biased region" description="Basic and acidic residues" evidence="2">
    <location>
        <begin position="202"/>
        <end position="211"/>
    </location>
</feature>
<reference evidence="3 4" key="1">
    <citation type="submission" date="2019-04" db="EMBL/GenBank/DDBJ databases">
        <title>High contiguity whole genome sequence and gene annotation resource for two Venturia nashicola isolates.</title>
        <authorList>
            <person name="Prokchorchik M."/>
            <person name="Won K."/>
            <person name="Lee Y."/>
            <person name="Choi E.D."/>
            <person name="Segonzac C."/>
            <person name="Sohn K.H."/>
        </authorList>
    </citation>
    <scope>NUCLEOTIDE SEQUENCE [LARGE SCALE GENOMIC DNA]</scope>
    <source>
        <strain evidence="3 4">PRI2</strain>
    </source>
</reference>
<name>A0A4Z1NQ47_9PEZI</name>
<evidence type="ECO:0000313" key="4">
    <source>
        <dbReference type="Proteomes" id="UP000298493"/>
    </source>
</evidence>
<keyword evidence="4" id="KW-1185">Reference proteome</keyword>
<organism evidence="3 4">
    <name type="scientific">Venturia nashicola</name>
    <dbReference type="NCBI Taxonomy" id="86259"/>
    <lineage>
        <taxon>Eukaryota</taxon>
        <taxon>Fungi</taxon>
        <taxon>Dikarya</taxon>
        <taxon>Ascomycota</taxon>
        <taxon>Pezizomycotina</taxon>
        <taxon>Dothideomycetes</taxon>
        <taxon>Pleosporomycetidae</taxon>
        <taxon>Venturiales</taxon>
        <taxon>Venturiaceae</taxon>
        <taxon>Venturia</taxon>
    </lineage>
</organism>
<feature type="coiled-coil region" evidence="1">
    <location>
        <begin position="28"/>
        <end position="66"/>
    </location>
</feature>
<evidence type="ECO:0000313" key="3">
    <source>
        <dbReference type="EMBL" id="TID15135.1"/>
    </source>
</evidence>
<comment type="caution">
    <text evidence="3">The sequence shown here is derived from an EMBL/GenBank/DDBJ whole genome shotgun (WGS) entry which is preliminary data.</text>
</comment>